<keyword evidence="2" id="KW-1185">Reference proteome</keyword>
<accession>A0A5B7FZU9</accession>
<dbReference type="EMBL" id="VSRR010009566">
    <property type="protein sequence ID" value="MPC50543.1"/>
    <property type="molecule type" value="Genomic_DNA"/>
</dbReference>
<sequence>MAAWRVSGDEIERSRDGFVRRGWCDGARSRRGVSACNISSCRLKSDCTRGSHSPCTWLRQLQKLMLGIKIVKTVAISLLTSIDPS</sequence>
<name>A0A5B7FZU9_PORTR</name>
<dbReference type="Proteomes" id="UP000324222">
    <property type="component" value="Unassembled WGS sequence"/>
</dbReference>
<protein>
    <submittedName>
        <fullName evidence="1">Uncharacterized protein</fullName>
    </submittedName>
</protein>
<dbReference type="AlphaFoldDB" id="A0A5B7FZU9"/>
<comment type="caution">
    <text evidence="1">The sequence shown here is derived from an EMBL/GenBank/DDBJ whole genome shotgun (WGS) entry which is preliminary data.</text>
</comment>
<reference evidence="1 2" key="1">
    <citation type="submission" date="2019-05" db="EMBL/GenBank/DDBJ databases">
        <title>Another draft genome of Portunus trituberculatus and its Hox gene families provides insights of decapod evolution.</title>
        <authorList>
            <person name="Jeong J.-H."/>
            <person name="Song I."/>
            <person name="Kim S."/>
            <person name="Choi T."/>
            <person name="Kim D."/>
            <person name="Ryu S."/>
            <person name="Kim W."/>
        </authorList>
    </citation>
    <scope>NUCLEOTIDE SEQUENCE [LARGE SCALE GENOMIC DNA]</scope>
    <source>
        <tissue evidence="1">Muscle</tissue>
    </source>
</reference>
<gene>
    <name evidence="1" type="ORF">E2C01_044372</name>
</gene>
<evidence type="ECO:0000313" key="1">
    <source>
        <dbReference type="EMBL" id="MPC50543.1"/>
    </source>
</evidence>
<evidence type="ECO:0000313" key="2">
    <source>
        <dbReference type="Proteomes" id="UP000324222"/>
    </source>
</evidence>
<proteinExistence type="predicted"/>
<organism evidence="1 2">
    <name type="scientific">Portunus trituberculatus</name>
    <name type="common">Swimming crab</name>
    <name type="synonym">Neptunus trituberculatus</name>
    <dbReference type="NCBI Taxonomy" id="210409"/>
    <lineage>
        <taxon>Eukaryota</taxon>
        <taxon>Metazoa</taxon>
        <taxon>Ecdysozoa</taxon>
        <taxon>Arthropoda</taxon>
        <taxon>Crustacea</taxon>
        <taxon>Multicrustacea</taxon>
        <taxon>Malacostraca</taxon>
        <taxon>Eumalacostraca</taxon>
        <taxon>Eucarida</taxon>
        <taxon>Decapoda</taxon>
        <taxon>Pleocyemata</taxon>
        <taxon>Brachyura</taxon>
        <taxon>Eubrachyura</taxon>
        <taxon>Portunoidea</taxon>
        <taxon>Portunidae</taxon>
        <taxon>Portuninae</taxon>
        <taxon>Portunus</taxon>
    </lineage>
</organism>